<dbReference type="GO" id="GO:0006952">
    <property type="term" value="P:defense response"/>
    <property type="evidence" value="ECO:0007669"/>
    <property type="project" value="UniProtKB-KW"/>
</dbReference>
<dbReference type="InterPro" id="IPR038005">
    <property type="entry name" value="RX-like_CC"/>
</dbReference>
<dbReference type="Pfam" id="PF18052">
    <property type="entry name" value="Rx_N"/>
    <property type="match status" value="1"/>
</dbReference>
<keyword evidence="1" id="KW-0677">Repeat</keyword>
<protein>
    <recommendedName>
        <fullName evidence="4">Disease resistance N-terminal domain-containing protein</fullName>
    </recommendedName>
</protein>
<keyword evidence="6" id="KW-1185">Reference proteome</keyword>
<dbReference type="GO" id="GO:0000166">
    <property type="term" value="F:nucleotide binding"/>
    <property type="evidence" value="ECO:0007669"/>
    <property type="project" value="UniProtKB-KW"/>
</dbReference>
<dbReference type="AlphaFoldDB" id="A0AAV5MNX8"/>
<evidence type="ECO:0000313" key="6">
    <source>
        <dbReference type="Proteomes" id="UP001054252"/>
    </source>
</evidence>
<proteinExistence type="predicted"/>
<evidence type="ECO:0000259" key="4">
    <source>
        <dbReference type="Pfam" id="PF18052"/>
    </source>
</evidence>
<dbReference type="Gene3D" id="1.20.5.4130">
    <property type="match status" value="1"/>
</dbReference>
<accession>A0AAV5MNX8</accession>
<keyword evidence="2" id="KW-0547">Nucleotide-binding</keyword>
<evidence type="ECO:0000313" key="5">
    <source>
        <dbReference type="EMBL" id="GKV51610.1"/>
    </source>
</evidence>
<dbReference type="PANTHER" id="PTHR19338">
    <property type="entry name" value="TRANSLOCASE OF INNER MITOCHONDRIAL MEMBRANE 13 HOMOLOG"/>
    <property type="match status" value="1"/>
</dbReference>
<dbReference type="Proteomes" id="UP001054252">
    <property type="component" value="Unassembled WGS sequence"/>
</dbReference>
<organism evidence="5 6">
    <name type="scientific">Rubroshorea leprosula</name>
    <dbReference type="NCBI Taxonomy" id="152421"/>
    <lineage>
        <taxon>Eukaryota</taxon>
        <taxon>Viridiplantae</taxon>
        <taxon>Streptophyta</taxon>
        <taxon>Embryophyta</taxon>
        <taxon>Tracheophyta</taxon>
        <taxon>Spermatophyta</taxon>
        <taxon>Magnoliopsida</taxon>
        <taxon>eudicotyledons</taxon>
        <taxon>Gunneridae</taxon>
        <taxon>Pentapetalae</taxon>
        <taxon>rosids</taxon>
        <taxon>malvids</taxon>
        <taxon>Malvales</taxon>
        <taxon>Dipterocarpaceae</taxon>
        <taxon>Rubroshorea</taxon>
    </lineage>
</organism>
<gene>
    <name evidence="5" type="ORF">SLEP1_g58245</name>
</gene>
<comment type="caution">
    <text evidence="5">The sequence shown here is derived from an EMBL/GenBank/DDBJ whole genome shotgun (WGS) entry which is preliminary data.</text>
</comment>
<dbReference type="InterPro" id="IPR041118">
    <property type="entry name" value="Rx_N"/>
</dbReference>
<dbReference type="PANTHER" id="PTHR19338:SF66">
    <property type="entry name" value="NB-ARC DOMAIN-CONTAINING PROTEIN"/>
    <property type="match status" value="1"/>
</dbReference>
<feature type="domain" description="Disease resistance N-terminal" evidence="4">
    <location>
        <begin position="86"/>
        <end position="167"/>
    </location>
</feature>
<name>A0AAV5MNX8_9ROSI</name>
<reference evidence="5 6" key="1">
    <citation type="journal article" date="2021" name="Commun. Biol.">
        <title>The genome of Shorea leprosula (Dipterocarpaceae) highlights the ecological relevance of drought in aseasonal tropical rainforests.</title>
        <authorList>
            <person name="Ng K.K.S."/>
            <person name="Kobayashi M.J."/>
            <person name="Fawcett J.A."/>
            <person name="Hatakeyama M."/>
            <person name="Paape T."/>
            <person name="Ng C.H."/>
            <person name="Ang C.C."/>
            <person name="Tnah L.H."/>
            <person name="Lee C.T."/>
            <person name="Nishiyama T."/>
            <person name="Sese J."/>
            <person name="O'Brien M.J."/>
            <person name="Copetti D."/>
            <person name="Mohd Noor M.I."/>
            <person name="Ong R.C."/>
            <person name="Putra M."/>
            <person name="Sireger I.Z."/>
            <person name="Indrioko S."/>
            <person name="Kosugi Y."/>
            <person name="Izuno A."/>
            <person name="Isagi Y."/>
            <person name="Lee S.L."/>
            <person name="Shimizu K.K."/>
        </authorList>
    </citation>
    <scope>NUCLEOTIDE SEQUENCE [LARGE SCALE GENOMIC DNA]</scope>
    <source>
        <strain evidence="5">214</strain>
    </source>
</reference>
<evidence type="ECO:0000256" key="3">
    <source>
        <dbReference type="ARBA" id="ARBA00022821"/>
    </source>
</evidence>
<sequence length="250" mass="28306">MKAIFNAHGNWESLLGHPNPCYPPTTCMSMLASFLEDALAVEVKTDGIDIGGNIIKLEDGFCYFVSLYLSVFTQEAKAYFMADAVVYLLVERLGNVLIKETIALGSVRYQVQQMQIKLKRIPCFLKDADKRQDEDASVRNWVSEIGDAAFDIEDVIDSFVLEFAPRNGRRIHNPITKGMALQNLVSKIDEIKSQIIDLTRSLQTYGITARNEGEGTSLAFERQRQLRWSYSHVVEEYIVGFNEDIRQPIA</sequence>
<evidence type="ECO:0000256" key="1">
    <source>
        <dbReference type="ARBA" id="ARBA00022737"/>
    </source>
</evidence>
<dbReference type="CDD" id="cd14798">
    <property type="entry name" value="RX-CC_like"/>
    <property type="match status" value="1"/>
</dbReference>
<keyword evidence="3" id="KW-0611">Plant defense</keyword>
<evidence type="ECO:0000256" key="2">
    <source>
        <dbReference type="ARBA" id="ARBA00022741"/>
    </source>
</evidence>
<dbReference type="EMBL" id="BPVZ01000518">
    <property type="protein sequence ID" value="GKV51610.1"/>
    <property type="molecule type" value="Genomic_DNA"/>
</dbReference>